<evidence type="ECO:0000256" key="1">
    <source>
        <dbReference type="PIRNR" id="PIRNR006162"/>
    </source>
</evidence>
<keyword evidence="1 3" id="KW-0812">Transmembrane</keyword>
<dbReference type="RefSeq" id="WP_069255739.1">
    <property type="nucleotide sequence ID" value="NZ_CABVPT010000024.1"/>
</dbReference>
<evidence type="ECO:0000256" key="3">
    <source>
        <dbReference type="SAM" id="Phobius"/>
    </source>
</evidence>
<evidence type="ECO:0000259" key="4">
    <source>
        <dbReference type="Pfam" id="PF04608"/>
    </source>
</evidence>
<dbReference type="InterPro" id="IPR036681">
    <property type="entry name" value="PgpA-like_sf"/>
</dbReference>
<keyword evidence="1" id="KW-0460">Magnesium</keyword>
<feature type="transmembrane region" description="Helical" evidence="3">
    <location>
        <begin position="114"/>
        <end position="137"/>
    </location>
</feature>
<comment type="subcellular location">
    <subcellularLocation>
        <location evidence="1">Cell inner membrane</location>
        <topology evidence="1">Multi-pass membrane protein</topology>
    </subcellularLocation>
</comment>
<feature type="region of interest" description="Disordered" evidence="2">
    <location>
        <begin position="1"/>
        <end position="21"/>
    </location>
</feature>
<evidence type="ECO:0000313" key="6">
    <source>
        <dbReference type="Proteomes" id="UP001171606"/>
    </source>
</evidence>
<feature type="transmembrane region" description="Helical" evidence="3">
    <location>
        <begin position="77"/>
        <end position="94"/>
    </location>
</feature>
<proteinExistence type="predicted"/>
<reference evidence="5" key="1">
    <citation type="submission" date="2023-07" db="EMBL/GenBank/DDBJ databases">
        <title>A collection of bacterial strains from the Burkholderia cepacia Research Laboratory and Repository.</title>
        <authorList>
            <person name="Lipuma J."/>
            <person name="Spilker T."/>
            <person name="Caverly L."/>
        </authorList>
    </citation>
    <scope>NUCLEOTIDE SEQUENCE</scope>
    <source>
        <strain evidence="5">AU42020</strain>
    </source>
</reference>
<comment type="caution">
    <text evidence="5">The sequence shown here is derived from an EMBL/GenBank/DDBJ whole genome shotgun (WGS) entry which is preliminary data.</text>
</comment>
<evidence type="ECO:0000313" key="5">
    <source>
        <dbReference type="EMBL" id="MDN7930747.1"/>
    </source>
</evidence>
<keyword evidence="1 3" id="KW-0472">Membrane</keyword>
<dbReference type="InterPro" id="IPR026037">
    <property type="entry name" value="PgpA"/>
</dbReference>
<dbReference type="InterPro" id="IPR007686">
    <property type="entry name" value="YutG/PgpA"/>
</dbReference>
<keyword evidence="1" id="KW-1003">Cell membrane</keyword>
<dbReference type="Pfam" id="PF04608">
    <property type="entry name" value="PgpA"/>
    <property type="match status" value="1"/>
</dbReference>
<dbReference type="Proteomes" id="UP001171606">
    <property type="component" value="Unassembled WGS sequence"/>
</dbReference>
<feature type="domain" description="YutG/PgpA" evidence="4">
    <location>
        <begin position="40"/>
        <end position="178"/>
    </location>
</feature>
<organism evidence="5 6">
    <name type="scientific">Burkholderia metallica</name>
    <dbReference type="NCBI Taxonomy" id="488729"/>
    <lineage>
        <taxon>Bacteria</taxon>
        <taxon>Pseudomonadati</taxon>
        <taxon>Pseudomonadota</taxon>
        <taxon>Betaproteobacteria</taxon>
        <taxon>Burkholderiales</taxon>
        <taxon>Burkholderiaceae</taxon>
        <taxon>Burkholderia</taxon>
        <taxon>Burkholderia cepacia complex</taxon>
    </lineage>
</organism>
<comment type="cofactor">
    <cofactor evidence="1">
        <name>Mg(2+)</name>
        <dbReference type="ChEBI" id="CHEBI:18420"/>
    </cofactor>
</comment>
<dbReference type="CDD" id="cd06971">
    <property type="entry name" value="PgpA"/>
    <property type="match status" value="1"/>
</dbReference>
<dbReference type="PIRSF" id="PIRSF006162">
    <property type="entry name" value="PgpA"/>
    <property type="match status" value="1"/>
</dbReference>
<gene>
    <name evidence="5" type="ORF">QZM52_05505</name>
</gene>
<dbReference type="GeneID" id="67902906"/>
<sequence>MQTDPTPAQAAAEPGAAASGSHAPQRATARFMLSHPAHLVSLGFGSGLAPIMPGTFGSLFGWLTFVVLNRYLTVPEWWALIAVGVAAGTWVTGFTATKMGTADPGAVVWDEIVAIWLVMLFVTPATFIGQLWAFVVFRFFDMLKPPPIRYFDRRLKGGVGIMVDDLVAAFMTLLVIALWRSVAG</sequence>
<dbReference type="EMBL" id="JAUJSQ010000002">
    <property type="protein sequence ID" value="MDN7930747.1"/>
    <property type="molecule type" value="Genomic_DNA"/>
</dbReference>
<dbReference type="EC" id="3.1.3.27" evidence="1"/>
<accession>A0ABT8P6P1</accession>
<dbReference type="PANTHER" id="PTHR36305">
    <property type="entry name" value="PHOSPHATIDYLGLYCEROPHOSPHATASE A"/>
    <property type="match status" value="1"/>
</dbReference>
<keyword evidence="1" id="KW-0997">Cell inner membrane</keyword>
<keyword evidence="1" id="KW-0443">Lipid metabolism</keyword>
<feature type="transmembrane region" description="Helical" evidence="3">
    <location>
        <begin position="39"/>
        <end position="65"/>
    </location>
</feature>
<keyword evidence="1" id="KW-0378">Hydrolase</keyword>
<name>A0ABT8P6P1_9BURK</name>
<feature type="transmembrane region" description="Helical" evidence="3">
    <location>
        <begin position="158"/>
        <end position="179"/>
    </location>
</feature>
<feature type="compositionally biased region" description="Low complexity" evidence="2">
    <location>
        <begin position="8"/>
        <end position="21"/>
    </location>
</feature>
<keyword evidence="1" id="KW-0595">Phospholipid degradation</keyword>
<keyword evidence="6" id="KW-1185">Reference proteome</keyword>
<keyword evidence="1" id="KW-1208">Phospholipid metabolism</keyword>
<evidence type="ECO:0000256" key="2">
    <source>
        <dbReference type="SAM" id="MobiDB-lite"/>
    </source>
</evidence>
<dbReference type="SUPFAM" id="SSF101307">
    <property type="entry name" value="YutG-like"/>
    <property type="match status" value="1"/>
</dbReference>
<comment type="pathway">
    <text evidence="1">Phospholipid metabolism; phosphatidylglycerol biosynthesis; phosphatidylglycerol from CDP-diacylglycerol: step 2/2.</text>
</comment>
<comment type="catalytic activity">
    <reaction evidence="1">
        <text>a 1,2-diacyl-sn-glycero-3-phospho-(1'-sn-glycero-3'-phosphate) + H2O = a 1,2-diacyl-sn-glycero-3-phospho-(1'-sn-glycerol) + phosphate</text>
        <dbReference type="Rhea" id="RHEA:33751"/>
        <dbReference type="ChEBI" id="CHEBI:15377"/>
        <dbReference type="ChEBI" id="CHEBI:43474"/>
        <dbReference type="ChEBI" id="CHEBI:60110"/>
        <dbReference type="ChEBI" id="CHEBI:64716"/>
        <dbReference type="EC" id="3.1.3.27"/>
    </reaction>
</comment>
<comment type="function">
    <text evidence="1">Lipid phosphatase which dephosphorylates phosphatidylglycerophosphate (PGP) to phosphatidylglycerol (PG).</text>
</comment>
<keyword evidence="3" id="KW-1133">Transmembrane helix</keyword>
<keyword evidence="1" id="KW-0442">Lipid degradation</keyword>
<dbReference type="PANTHER" id="PTHR36305:SF1">
    <property type="entry name" value="PHOSPHATIDYLGLYCEROPHOSPHATASE A"/>
    <property type="match status" value="1"/>
</dbReference>
<protein>
    <recommendedName>
        <fullName evidence="1">Phosphatidylglycerophosphatase A</fullName>
        <ecNumber evidence="1">3.1.3.27</ecNumber>
    </recommendedName>
    <alternativeName>
        <fullName evidence="1">Phosphatidylglycerolphosphate phosphatase A</fullName>
    </alternativeName>
</protein>
<keyword evidence="1" id="KW-0479">Metal-binding</keyword>